<evidence type="ECO:0000256" key="2">
    <source>
        <dbReference type="ARBA" id="ARBA00022448"/>
    </source>
</evidence>
<keyword evidence="7" id="KW-1185">Reference proteome</keyword>
<dbReference type="SMART" id="SM00382">
    <property type="entry name" value="AAA"/>
    <property type="match status" value="1"/>
</dbReference>
<dbReference type="RefSeq" id="WP_420905844.1">
    <property type="nucleotide sequence ID" value="NZ_BAAFGK010000004.1"/>
</dbReference>
<evidence type="ECO:0000256" key="4">
    <source>
        <dbReference type="ARBA" id="ARBA00022840"/>
    </source>
</evidence>
<protein>
    <submittedName>
        <fullName evidence="6">Vitamin B12 import ATP-binding protein BtuD</fullName>
    </submittedName>
</protein>
<comment type="caution">
    <text evidence="6">The sequence shown here is derived from an EMBL/GenBank/DDBJ whole genome shotgun (WGS) entry which is preliminary data.</text>
</comment>
<dbReference type="CDD" id="cd03230">
    <property type="entry name" value="ABC_DR_subfamily_A"/>
    <property type="match status" value="1"/>
</dbReference>
<evidence type="ECO:0000313" key="7">
    <source>
        <dbReference type="Proteomes" id="UP001628193"/>
    </source>
</evidence>
<dbReference type="InterPro" id="IPR003439">
    <property type="entry name" value="ABC_transporter-like_ATP-bd"/>
</dbReference>
<dbReference type="PROSITE" id="PS50893">
    <property type="entry name" value="ABC_TRANSPORTER_2"/>
    <property type="match status" value="1"/>
</dbReference>
<sequence length="318" mass="34758">MTETMIRMSGVSKRFGPIAAVDGIDLEVRRGEVVGFLGPNGAGKTTTMRMLSGLLSPSEGSIAVAGVDVLENPVEARARIGFLPENPPIYGEMTVREYLDYLATLRRVPGNRLTESVNRAMERCGLTAVANRLLRNLSKGFKQRAGIAQAIVHAPDVVVLDEPTVGLDPIQIREIRALIRELGGEHSVLLSSHILPEVRMTCQRVAVIHRGRIVADDTLESLEKRGHGRSIHFARWRSLPSPEALRAIAGVADIHPRDDGWLIGALPESDPVPELLRLSVSQGWDLRELTPAGGSLEEIFLQLTTREERPEEGEESAA</sequence>
<dbReference type="EMBL" id="BAAFGK010000004">
    <property type="protein sequence ID" value="GAB0058165.1"/>
    <property type="molecule type" value="Genomic_DNA"/>
</dbReference>
<evidence type="ECO:0000256" key="3">
    <source>
        <dbReference type="ARBA" id="ARBA00022741"/>
    </source>
</evidence>
<evidence type="ECO:0000313" key="6">
    <source>
        <dbReference type="EMBL" id="GAB0058165.1"/>
    </source>
</evidence>
<reference evidence="6 7" key="1">
    <citation type="submission" date="2024-09" db="EMBL/GenBank/DDBJ databases">
        <title>Draft genome sequence of Candidatus Magnetaquicoccaceae bacterium FCR-1.</title>
        <authorList>
            <person name="Shimoshige H."/>
            <person name="Shimamura S."/>
            <person name="Taoka A."/>
            <person name="Kobayashi H."/>
            <person name="Maekawa T."/>
        </authorList>
    </citation>
    <scope>NUCLEOTIDE SEQUENCE [LARGE SCALE GENOMIC DNA]</scope>
    <source>
        <strain evidence="6 7">FCR-1</strain>
    </source>
</reference>
<name>A0ABQ0CBC7_9PROT</name>
<evidence type="ECO:0000256" key="1">
    <source>
        <dbReference type="ARBA" id="ARBA00005417"/>
    </source>
</evidence>
<keyword evidence="4 6" id="KW-0067">ATP-binding</keyword>
<keyword evidence="2" id="KW-0813">Transport</keyword>
<comment type="similarity">
    <text evidence="1">Belongs to the ABC transporter superfamily.</text>
</comment>
<proteinExistence type="inferred from homology"/>
<dbReference type="SUPFAM" id="SSF52540">
    <property type="entry name" value="P-loop containing nucleoside triphosphate hydrolases"/>
    <property type="match status" value="1"/>
</dbReference>
<dbReference type="PANTHER" id="PTHR43335:SF4">
    <property type="entry name" value="ABC TRANSPORTER, ATP-BINDING PROTEIN"/>
    <property type="match status" value="1"/>
</dbReference>
<dbReference type="Proteomes" id="UP001628193">
    <property type="component" value="Unassembled WGS sequence"/>
</dbReference>
<dbReference type="GO" id="GO:0005524">
    <property type="term" value="F:ATP binding"/>
    <property type="evidence" value="ECO:0007669"/>
    <property type="project" value="UniProtKB-KW"/>
</dbReference>
<gene>
    <name evidence="6" type="primary">btuD_7</name>
    <name evidence="6" type="ORF">SIID45300_02509</name>
</gene>
<dbReference type="InterPro" id="IPR027417">
    <property type="entry name" value="P-loop_NTPase"/>
</dbReference>
<organism evidence="6 7">
    <name type="scientific">Candidatus Magnetaquiglobus chichijimensis</name>
    <dbReference type="NCBI Taxonomy" id="3141448"/>
    <lineage>
        <taxon>Bacteria</taxon>
        <taxon>Pseudomonadati</taxon>
        <taxon>Pseudomonadota</taxon>
        <taxon>Magnetococcia</taxon>
        <taxon>Magnetococcales</taxon>
        <taxon>Candidatus Magnetaquicoccaceae</taxon>
        <taxon>Candidatus Magnetaquiglobus</taxon>
    </lineage>
</organism>
<dbReference type="PANTHER" id="PTHR43335">
    <property type="entry name" value="ABC TRANSPORTER, ATP-BINDING PROTEIN"/>
    <property type="match status" value="1"/>
</dbReference>
<accession>A0ABQ0CBC7</accession>
<evidence type="ECO:0000259" key="5">
    <source>
        <dbReference type="PROSITE" id="PS50893"/>
    </source>
</evidence>
<dbReference type="Pfam" id="PF00005">
    <property type="entry name" value="ABC_tran"/>
    <property type="match status" value="1"/>
</dbReference>
<keyword evidence="3" id="KW-0547">Nucleotide-binding</keyword>
<dbReference type="Gene3D" id="3.40.50.300">
    <property type="entry name" value="P-loop containing nucleotide triphosphate hydrolases"/>
    <property type="match status" value="1"/>
</dbReference>
<dbReference type="InterPro" id="IPR003593">
    <property type="entry name" value="AAA+_ATPase"/>
</dbReference>
<feature type="domain" description="ABC transporter" evidence="5">
    <location>
        <begin position="6"/>
        <end position="235"/>
    </location>
</feature>